<dbReference type="SMART" id="SM00855">
    <property type="entry name" value="PGAM"/>
    <property type="match status" value="1"/>
</dbReference>
<gene>
    <name evidence="2" type="ORF">Plec18167_006339</name>
</gene>
<feature type="compositionally biased region" description="Low complexity" evidence="1">
    <location>
        <begin position="143"/>
        <end position="169"/>
    </location>
</feature>
<sequence>MPQEKVHTMGRPPAVILIVRHGSRLDAVDKQWHHSSSTPYDPPLSYGGWLQSRALGARIAGLLEAREGEADDSRPQALNGSVATEKPSTCASCEAGSTDGTEFRKTSRRKHKVVIHTSPFLRCLQTSIGISAGMSQYRGASAASKSSDSKSSSTSDASSSAVSPSVSKPLDGSNTVPTDEEKDKDEQGSGKNDYRILLRVDAFLGEWLSPDYYDQIMPPPNSILMVTGAKAELLRRGEDIPRHDGHTKSISGHFPGGWGSSSTPMSPEGDGKDHARYTSAMSFALGQRHRAGSYDGPFNLASIGRGLLPRLSTDSDISARHGYVPPTPTYAVSTSEPIPPGYVAHARDACVDVDYQWDSMREPYNWGDGGQYGEEWSSMHMRFRNGLQKMVDWYRTHHSVEWERRGPRCEKHAANIGPVTDDEDDADTVLILVTHGAGCNALIGALTNEPVLLDVGMASLTMAVYKDASLATGVSETERSPTDVSLSQEYDVKILASTDHLRAAPTAAAPQRPSSPKVSASVPAVPSYRHRVGSRPSTKIDTAMVGDAATRSYNSQRASSTESRQSPLSRGPPGLWASAAANDGAPESGDDIVPNFGDTKSATSNKTQSNGEADTKGGKEGTWSQRIPERTKSQRGLWGSAPKITEGEPSLKRRWTVTERRR</sequence>
<name>A0ABR3XBV2_9EURO</name>
<feature type="region of interest" description="Disordered" evidence="1">
    <location>
        <begin position="503"/>
        <end position="662"/>
    </location>
</feature>
<comment type="caution">
    <text evidence="2">The sequence shown here is derived from an EMBL/GenBank/DDBJ whole genome shotgun (WGS) entry which is preliminary data.</text>
</comment>
<dbReference type="EMBL" id="JAVDPF010000022">
    <property type="protein sequence ID" value="KAL1873290.1"/>
    <property type="molecule type" value="Genomic_DNA"/>
</dbReference>
<reference evidence="2 3" key="1">
    <citation type="journal article" date="2024" name="IMA Fungus">
        <title>IMA Genome - F19 : A genome assembly and annotation guide to empower mycologists, including annotated draft genome sequences of Ceratocystis pirilliformis, Diaporthe australafricana, Fusarium ophioides, Paecilomyces lecythidis, and Sporothrix stenoceras.</title>
        <authorList>
            <person name="Aylward J."/>
            <person name="Wilson A.M."/>
            <person name="Visagie C.M."/>
            <person name="Spraker J."/>
            <person name="Barnes I."/>
            <person name="Buitendag C."/>
            <person name="Ceriani C."/>
            <person name="Del Mar Angel L."/>
            <person name="du Plessis D."/>
            <person name="Fuchs T."/>
            <person name="Gasser K."/>
            <person name="Kramer D."/>
            <person name="Li W."/>
            <person name="Munsamy K."/>
            <person name="Piso A."/>
            <person name="Price J.L."/>
            <person name="Sonnekus B."/>
            <person name="Thomas C."/>
            <person name="van der Nest A."/>
            <person name="van Dijk A."/>
            <person name="van Heerden A."/>
            <person name="van Vuuren N."/>
            <person name="Yilmaz N."/>
            <person name="Duong T.A."/>
            <person name="van der Merwe N.A."/>
            <person name="Wingfield M.J."/>
            <person name="Wingfield B.D."/>
        </authorList>
    </citation>
    <scope>NUCLEOTIDE SEQUENCE [LARGE SCALE GENOMIC DNA]</scope>
    <source>
        <strain evidence="2 3">CMW 18167</strain>
    </source>
</reference>
<accession>A0ABR3XBV2</accession>
<feature type="region of interest" description="Disordered" evidence="1">
    <location>
        <begin position="66"/>
        <end position="108"/>
    </location>
</feature>
<evidence type="ECO:0000313" key="3">
    <source>
        <dbReference type="Proteomes" id="UP001583193"/>
    </source>
</evidence>
<dbReference type="CDD" id="cd07040">
    <property type="entry name" value="HP"/>
    <property type="match status" value="1"/>
</dbReference>
<feature type="compositionally biased region" description="Polar residues" evidence="1">
    <location>
        <begin position="598"/>
        <end position="612"/>
    </location>
</feature>
<feature type="region of interest" description="Disordered" evidence="1">
    <location>
        <begin position="240"/>
        <end position="274"/>
    </location>
</feature>
<dbReference type="PANTHER" id="PTHR16469:SF27">
    <property type="entry name" value="UBIQUITIN-ASSOCIATED AND SH3 DOMAIN-CONTAINING BA-RELATED"/>
    <property type="match status" value="1"/>
</dbReference>
<proteinExistence type="predicted"/>
<dbReference type="Gene3D" id="3.40.50.1240">
    <property type="entry name" value="Phosphoglycerate mutase-like"/>
    <property type="match status" value="2"/>
</dbReference>
<dbReference type="InterPro" id="IPR013078">
    <property type="entry name" value="His_Pase_superF_clade-1"/>
</dbReference>
<feature type="compositionally biased region" description="Basic and acidic residues" evidence="1">
    <location>
        <begin position="645"/>
        <end position="662"/>
    </location>
</feature>
<feature type="compositionally biased region" description="Polar residues" evidence="1">
    <location>
        <begin position="76"/>
        <end position="91"/>
    </location>
</feature>
<organism evidence="2 3">
    <name type="scientific">Paecilomyces lecythidis</name>
    <dbReference type="NCBI Taxonomy" id="3004212"/>
    <lineage>
        <taxon>Eukaryota</taxon>
        <taxon>Fungi</taxon>
        <taxon>Dikarya</taxon>
        <taxon>Ascomycota</taxon>
        <taxon>Pezizomycotina</taxon>
        <taxon>Eurotiomycetes</taxon>
        <taxon>Eurotiomycetidae</taxon>
        <taxon>Eurotiales</taxon>
        <taxon>Thermoascaceae</taxon>
        <taxon>Paecilomyces</taxon>
    </lineage>
</organism>
<dbReference type="SUPFAM" id="SSF53254">
    <property type="entry name" value="Phosphoglycerate mutase-like"/>
    <property type="match status" value="1"/>
</dbReference>
<evidence type="ECO:0000256" key="1">
    <source>
        <dbReference type="SAM" id="MobiDB-lite"/>
    </source>
</evidence>
<keyword evidence="3" id="KW-1185">Reference proteome</keyword>
<dbReference type="InterPro" id="IPR029033">
    <property type="entry name" value="His_PPase_superfam"/>
</dbReference>
<feature type="compositionally biased region" description="Low complexity" evidence="1">
    <location>
        <begin position="503"/>
        <end position="527"/>
    </location>
</feature>
<feature type="compositionally biased region" description="Basic and acidic residues" evidence="1">
    <location>
        <begin position="179"/>
        <end position="190"/>
    </location>
</feature>
<dbReference type="PANTHER" id="PTHR16469">
    <property type="entry name" value="UBIQUITIN-ASSOCIATED AND SH3 DOMAIN-CONTAINING BA-RELATED"/>
    <property type="match status" value="1"/>
</dbReference>
<dbReference type="Proteomes" id="UP001583193">
    <property type="component" value="Unassembled WGS sequence"/>
</dbReference>
<feature type="compositionally biased region" description="Polar residues" evidence="1">
    <location>
        <begin position="551"/>
        <end position="568"/>
    </location>
</feature>
<dbReference type="InterPro" id="IPR051710">
    <property type="entry name" value="Phosphatase_SH3-domain"/>
</dbReference>
<feature type="region of interest" description="Disordered" evidence="1">
    <location>
        <begin position="143"/>
        <end position="190"/>
    </location>
</feature>
<evidence type="ECO:0000313" key="2">
    <source>
        <dbReference type="EMBL" id="KAL1873290.1"/>
    </source>
</evidence>
<evidence type="ECO:0008006" key="4">
    <source>
        <dbReference type="Google" id="ProtNLM"/>
    </source>
</evidence>
<protein>
    <recommendedName>
        <fullName evidence="4">Phosphoglycerate mutase family protein</fullName>
    </recommendedName>
</protein>